<evidence type="ECO:0000313" key="2">
    <source>
        <dbReference type="EMBL" id="GGX79840.1"/>
    </source>
</evidence>
<dbReference type="Proteomes" id="UP000619244">
    <property type="component" value="Unassembled WGS sequence"/>
</dbReference>
<reference evidence="2" key="2">
    <citation type="submission" date="2020-09" db="EMBL/GenBank/DDBJ databases">
        <authorList>
            <person name="Sun Q."/>
            <person name="Ohkuma M."/>
        </authorList>
    </citation>
    <scope>NUCLEOTIDE SEQUENCE</scope>
    <source>
        <strain evidence="2">JCM 4790</strain>
    </source>
</reference>
<proteinExistence type="predicted"/>
<sequence>MSRGGDAHGAERLRATPALCVADVFAPVPRREQRAKGDCHLRGPMPDRRREPVRARASRLPDGDEQDLQQFVNKSPAGLAAGAVAHR</sequence>
<evidence type="ECO:0000313" key="3">
    <source>
        <dbReference type="Proteomes" id="UP000619244"/>
    </source>
</evidence>
<organism evidence="2 3">
    <name type="scientific">Streptomyces minutiscleroticus</name>
    <dbReference type="NCBI Taxonomy" id="68238"/>
    <lineage>
        <taxon>Bacteria</taxon>
        <taxon>Bacillati</taxon>
        <taxon>Actinomycetota</taxon>
        <taxon>Actinomycetes</taxon>
        <taxon>Kitasatosporales</taxon>
        <taxon>Streptomycetaceae</taxon>
        <taxon>Streptomyces</taxon>
    </lineage>
</organism>
<feature type="region of interest" description="Disordered" evidence="1">
    <location>
        <begin position="31"/>
        <end position="68"/>
    </location>
</feature>
<comment type="caution">
    <text evidence="2">The sequence shown here is derived from an EMBL/GenBank/DDBJ whole genome shotgun (WGS) entry which is preliminary data.</text>
</comment>
<name>A0A918NM10_9ACTN</name>
<gene>
    <name evidence="2" type="ORF">GCM10010358_37660</name>
</gene>
<protein>
    <submittedName>
        <fullName evidence="2">Uncharacterized protein</fullName>
    </submittedName>
</protein>
<keyword evidence="3" id="KW-1185">Reference proteome</keyword>
<feature type="compositionally biased region" description="Basic and acidic residues" evidence="1">
    <location>
        <begin position="31"/>
        <end position="62"/>
    </location>
</feature>
<dbReference type="AlphaFoldDB" id="A0A918NM10"/>
<reference evidence="2" key="1">
    <citation type="journal article" date="2014" name="Int. J. Syst. Evol. Microbiol.">
        <title>Complete genome sequence of Corynebacterium casei LMG S-19264T (=DSM 44701T), isolated from a smear-ripened cheese.</title>
        <authorList>
            <consortium name="US DOE Joint Genome Institute (JGI-PGF)"/>
            <person name="Walter F."/>
            <person name="Albersmeier A."/>
            <person name="Kalinowski J."/>
            <person name="Ruckert C."/>
        </authorList>
    </citation>
    <scope>NUCLEOTIDE SEQUENCE</scope>
    <source>
        <strain evidence="2">JCM 4790</strain>
    </source>
</reference>
<evidence type="ECO:0000256" key="1">
    <source>
        <dbReference type="SAM" id="MobiDB-lite"/>
    </source>
</evidence>
<dbReference type="EMBL" id="BMVU01000017">
    <property type="protein sequence ID" value="GGX79840.1"/>
    <property type="molecule type" value="Genomic_DNA"/>
</dbReference>
<accession>A0A918NM10</accession>